<dbReference type="InterPro" id="IPR019734">
    <property type="entry name" value="TPR_rpt"/>
</dbReference>
<dbReference type="OrthoDB" id="1466726at2"/>
<accession>A0A2W7RVQ6</accession>
<gene>
    <name evidence="3" type="ORF">LX80_00747</name>
</gene>
<dbReference type="Proteomes" id="UP000249720">
    <property type="component" value="Unassembled WGS sequence"/>
</dbReference>
<dbReference type="AlphaFoldDB" id="A0A2W7RVQ6"/>
<dbReference type="PROSITE" id="PS50005">
    <property type="entry name" value="TPR"/>
    <property type="match status" value="2"/>
</dbReference>
<feature type="signal peptide" evidence="2">
    <location>
        <begin position="1"/>
        <end position="20"/>
    </location>
</feature>
<dbReference type="Gene3D" id="1.25.40.10">
    <property type="entry name" value="Tetratricopeptide repeat domain"/>
    <property type="match status" value="2"/>
</dbReference>
<evidence type="ECO:0000256" key="2">
    <source>
        <dbReference type="SAM" id="SignalP"/>
    </source>
</evidence>
<dbReference type="InterPro" id="IPR011990">
    <property type="entry name" value="TPR-like_helical_dom_sf"/>
</dbReference>
<keyword evidence="1" id="KW-0802">TPR repeat</keyword>
<feature type="repeat" description="TPR" evidence="1">
    <location>
        <begin position="405"/>
        <end position="438"/>
    </location>
</feature>
<evidence type="ECO:0000313" key="3">
    <source>
        <dbReference type="EMBL" id="PZX64551.1"/>
    </source>
</evidence>
<dbReference type="SUPFAM" id="SSF48452">
    <property type="entry name" value="TPR-like"/>
    <property type="match status" value="1"/>
</dbReference>
<organism evidence="3 4">
    <name type="scientific">Hydrotalea sandarakina</name>
    <dbReference type="NCBI Taxonomy" id="1004304"/>
    <lineage>
        <taxon>Bacteria</taxon>
        <taxon>Pseudomonadati</taxon>
        <taxon>Bacteroidota</taxon>
        <taxon>Chitinophagia</taxon>
        <taxon>Chitinophagales</taxon>
        <taxon>Chitinophagaceae</taxon>
        <taxon>Hydrotalea</taxon>
    </lineage>
</organism>
<comment type="caution">
    <text evidence="3">The sequence shown here is derived from an EMBL/GenBank/DDBJ whole genome shotgun (WGS) entry which is preliminary data.</text>
</comment>
<name>A0A2W7RVQ6_9BACT</name>
<evidence type="ECO:0000256" key="1">
    <source>
        <dbReference type="PROSITE-ProRule" id="PRU00339"/>
    </source>
</evidence>
<keyword evidence="2" id="KW-0732">Signal</keyword>
<protein>
    <submittedName>
        <fullName evidence="3">Tetratricopeptide repeat protein</fullName>
    </submittedName>
</protein>
<evidence type="ECO:0000313" key="4">
    <source>
        <dbReference type="Proteomes" id="UP000249720"/>
    </source>
</evidence>
<feature type="repeat" description="TPR" evidence="1">
    <location>
        <begin position="444"/>
        <end position="477"/>
    </location>
</feature>
<proteinExistence type="predicted"/>
<dbReference type="EMBL" id="QKZV01000002">
    <property type="protein sequence ID" value="PZX64551.1"/>
    <property type="molecule type" value="Genomic_DNA"/>
</dbReference>
<feature type="chain" id="PRO_5016061950" evidence="2">
    <location>
        <begin position="21"/>
        <end position="496"/>
    </location>
</feature>
<dbReference type="Pfam" id="PF13181">
    <property type="entry name" value="TPR_8"/>
    <property type="match status" value="2"/>
</dbReference>
<reference evidence="3 4" key="1">
    <citation type="submission" date="2018-06" db="EMBL/GenBank/DDBJ databases">
        <title>Genomic Encyclopedia of Archaeal and Bacterial Type Strains, Phase II (KMG-II): from individual species to whole genera.</title>
        <authorList>
            <person name="Goeker M."/>
        </authorList>
    </citation>
    <scope>NUCLEOTIDE SEQUENCE [LARGE SCALE GENOMIC DNA]</scope>
    <source>
        <strain evidence="3 4">DSM 23241</strain>
    </source>
</reference>
<sequence length="496" mass="57372">MKNIGLVIFAILLFTSNCFAQYSFDFSPDCRQAYNEIMQLQIGKGYRYIESAQKNNPQNLIPAYLSSYIDFFILFLNENPQEYAQKKDVFDERAALMQKGNKNSPWYLYTQSVLYLQKAAVAIKFGETWTGGWAFRKSFLLVKENQKKFPDFLPNQLIYGALEAAVGTIPKNYKWLASLLGMRGSVNEGMQKVTNFVYSNNEWAQLMQIEGAFIYGYLNFYLENKKTETVNFLKSGKFDLVHNHLMAYMAANLGKNDKQTEFAKRVILNRSMASGYLETPVWHLEMGYNLLNHLQYADAAREFNAFVQNFKGKFYVKDTYRRLSWCYFLMGNMPAAENARKQILKFGSTMADADKEAQKEAQTNKWPNATLLKARLLDDGGYREEALQMLNQVSINSFSDIADQLEYTYRMGRIYDGLNNYNKAVEYYNQAYNMGKLRTEYYAARAALQAGMIYEKNNNKKEAIRYYQLCLDLGEHDYKSSLDQRAKSGIARCTGQ</sequence>
<keyword evidence="4" id="KW-1185">Reference proteome</keyword>
<dbReference type="SMART" id="SM00028">
    <property type="entry name" value="TPR"/>
    <property type="match status" value="2"/>
</dbReference>